<reference evidence="1" key="2">
    <citation type="journal article" date="2023" name="IMA Fungus">
        <title>Comparative genomic study of the Penicillium genus elucidates a diverse pangenome and 15 lateral gene transfer events.</title>
        <authorList>
            <person name="Petersen C."/>
            <person name="Sorensen T."/>
            <person name="Nielsen M.R."/>
            <person name="Sondergaard T.E."/>
            <person name="Sorensen J.L."/>
            <person name="Fitzpatrick D.A."/>
            <person name="Frisvad J.C."/>
            <person name="Nielsen K.L."/>
        </authorList>
    </citation>
    <scope>NUCLEOTIDE SEQUENCE</scope>
    <source>
        <strain evidence="1">IBT 3081</strain>
    </source>
</reference>
<evidence type="ECO:0000313" key="1">
    <source>
        <dbReference type="EMBL" id="KAJ5383113.1"/>
    </source>
</evidence>
<dbReference type="AlphaFoldDB" id="A0A9W9SV68"/>
<protein>
    <submittedName>
        <fullName evidence="1">Uncharacterized protein</fullName>
    </submittedName>
</protein>
<comment type="caution">
    <text evidence="1">The sequence shown here is derived from an EMBL/GenBank/DDBJ whole genome shotgun (WGS) entry which is preliminary data.</text>
</comment>
<accession>A0A9W9SV68</accession>
<evidence type="ECO:0000313" key="2">
    <source>
        <dbReference type="Proteomes" id="UP001147752"/>
    </source>
</evidence>
<dbReference type="EMBL" id="JAPZBT010000001">
    <property type="protein sequence ID" value="KAJ5383113.1"/>
    <property type="molecule type" value="Genomic_DNA"/>
</dbReference>
<organism evidence="1 2">
    <name type="scientific">Penicillium concentricum</name>
    <dbReference type="NCBI Taxonomy" id="293559"/>
    <lineage>
        <taxon>Eukaryota</taxon>
        <taxon>Fungi</taxon>
        <taxon>Dikarya</taxon>
        <taxon>Ascomycota</taxon>
        <taxon>Pezizomycotina</taxon>
        <taxon>Eurotiomycetes</taxon>
        <taxon>Eurotiomycetidae</taxon>
        <taxon>Eurotiales</taxon>
        <taxon>Aspergillaceae</taxon>
        <taxon>Penicillium</taxon>
    </lineage>
</organism>
<gene>
    <name evidence="1" type="ORF">N7517_001024</name>
</gene>
<reference evidence="1" key="1">
    <citation type="submission" date="2022-12" db="EMBL/GenBank/DDBJ databases">
        <authorList>
            <person name="Petersen C."/>
        </authorList>
    </citation>
    <scope>NUCLEOTIDE SEQUENCE</scope>
    <source>
        <strain evidence="1">IBT 3081</strain>
    </source>
</reference>
<dbReference type="Proteomes" id="UP001147752">
    <property type="component" value="Unassembled WGS sequence"/>
</dbReference>
<keyword evidence="2" id="KW-1185">Reference proteome</keyword>
<sequence>MADAISAQDSIYSADRHYYMQLLERQVTELRAFPDLRTHVLEGLRELSLLTPGCIEAALVTGDTLFHQICSAIQPCIIAAIATLSEDNADPVSGLMVAEQLEQAVPWDIRDPLTFGGPPSWRSENIFPPYAVKRSCNPRSVVSPLRNHQRLVRGLVGQKVALDGKHLARAGRDEAVDLARVLVHLAGVEHALQTAGLGGELEQTLPLVLGEEGLVESGTAGVLLCALLLPGVDLLLLAAENTLVVLVVVDLGVVGLDAVQKEIAVLLQEGIDAEGQVVEVGGEGGGFGEGAGLEGSQGGGSSVEAVEVGHCSWWMKEVIRWELWSLTGSSSKMSGWRRLDFWRLQFLSLNVLLGSELVLLERSHELGGQAEGPEAEAALGTAADIVNEGDCALVQLALVVELVLDHVHVDKVAHVGAGVPSDAVGISVNLAQHADHLCGVGGVCLGTRSGSGRVGSGVVKVRLSGDLDDGEWESVGDLEGAIDIHTDDGAGRSGGEGLRAVLDDFHHHLEDPTSVFLAGED</sequence>
<dbReference type="RefSeq" id="XP_056582889.1">
    <property type="nucleotide sequence ID" value="XM_056718754.1"/>
</dbReference>
<dbReference type="OrthoDB" id="4279496at2759"/>
<dbReference type="GeneID" id="81457937"/>
<name>A0A9W9SV68_9EURO</name>
<proteinExistence type="predicted"/>